<dbReference type="InterPro" id="IPR000634">
    <property type="entry name" value="Ser/Thr_deHydtase_PyrdxlP-BS"/>
</dbReference>
<evidence type="ECO:0000256" key="7">
    <source>
        <dbReference type="ARBA" id="ARBA00025527"/>
    </source>
</evidence>
<dbReference type="AlphaFoldDB" id="A0A0P9DKY9"/>
<evidence type="ECO:0000256" key="6">
    <source>
        <dbReference type="ARBA" id="ARBA00023239"/>
    </source>
</evidence>
<evidence type="ECO:0000256" key="2">
    <source>
        <dbReference type="ARBA" id="ARBA00001933"/>
    </source>
</evidence>
<feature type="domain" description="Tryptophan synthase beta chain-like PALP" evidence="9">
    <location>
        <begin position="15"/>
        <end position="303"/>
    </location>
</feature>
<reference evidence="10 11" key="1">
    <citation type="submission" date="2015-09" db="EMBL/GenBank/DDBJ databases">
        <title>Draft genome sequence of Kouleothrix aurantiaca JCM 19913.</title>
        <authorList>
            <person name="Hemp J."/>
        </authorList>
    </citation>
    <scope>NUCLEOTIDE SEQUENCE [LARGE SCALE GENOMIC DNA]</scope>
    <source>
        <strain evidence="10 11">COM-B</strain>
    </source>
</reference>
<dbReference type="Gene3D" id="3.40.50.1100">
    <property type="match status" value="2"/>
</dbReference>
<evidence type="ECO:0000259" key="9">
    <source>
        <dbReference type="Pfam" id="PF00291"/>
    </source>
</evidence>
<dbReference type="GO" id="GO:0030170">
    <property type="term" value="F:pyridoxal phosphate binding"/>
    <property type="evidence" value="ECO:0007669"/>
    <property type="project" value="InterPro"/>
</dbReference>
<dbReference type="GO" id="GO:0003941">
    <property type="term" value="F:L-serine ammonia-lyase activity"/>
    <property type="evidence" value="ECO:0007669"/>
    <property type="project" value="TreeGrafter"/>
</dbReference>
<dbReference type="Proteomes" id="UP000050509">
    <property type="component" value="Unassembled WGS sequence"/>
</dbReference>
<dbReference type="SUPFAM" id="SSF53686">
    <property type="entry name" value="Tryptophan synthase beta subunit-like PLP-dependent enzymes"/>
    <property type="match status" value="1"/>
</dbReference>
<dbReference type="InterPro" id="IPR050147">
    <property type="entry name" value="Ser/Thr_Dehydratase"/>
</dbReference>
<dbReference type="EC" id="4.3.1.19" evidence="4"/>
<dbReference type="GO" id="GO:0009097">
    <property type="term" value="P:isoleucine biosynthetic process"/>
    <property type="evidence" value="ECO:0007669"/>
    <property type="project" value="TreeGrafter"/>
</dbReference>
<dbReference type="CDD" id="cd01562">
    <property type="entry name" value="Thr-dehyd"/>
    <property type="match status" value="1"/>
</dbReference>
<dbReference type="EMBL" id="LJCR01001329">
    <property type="protein sequence ID" value="KPV50553.1"/>
    <property type="molecule type" value="Genomic_DNA"/>
</dbReference>
<name>A0A0P9DKY9_9CHLR</name>
<evidence type="ECO:0000256" key="4">
    <source>
        <dbReference type="ARBA" id="ARBA00012096"/>
    </source>
</evidence>
<sequence length="318" mass="33657">MELHAAIAEAEARIRPYVRETPLDFAPALSALGGAQVFLKLENVQHTHSFKLRGVMNKLLRMHAERRAQGVVAASSGNHGAALAYACAQLGTHALIFVPERAAPAKIAAIRQRGAEVRRHGNDSVVTERFARQYAEEHGLAYVSPYNDWDVVCGQGTVAAELARQLPQLDALLVAVGGGGLIGGLAMGIKETRPSVRVIGVEPEGSAAMRFALEQGRVAPLAEVRTVADTLAPRAVSDLTLRLAQRYVDDVVTISDAQMLAGMRWLWAECNQLVEPAGAAVIAALQSGAVDAGAYRHPVALICGGNAAVESVFTAYGA</sequence>
<evidence type="ECO:0000313" key="11">
    <source>
        <dbReference type="Proteomes" id="UP000050509"/>
    </source>
</evidence>
<dbReference type="PANTHER" id="PTHR48078">
    <property type="entry name" value="THREONINE DEHYDRATASE, MITOCHONDRIAL-RELATED"/>
    <property type="match status" value="1"/>
</dbReference>
<proteinExistence type="inferred from homology"/>
<dbReference type="GO" id="GO:0006567">
    <property type="term" value="P:L-threonine catabolic process"/>
    <property type="evidence" value="ECO:0007669"/>
    <property type="project" value="TreeGrafter"/>
</dbReference>
<comment type="cofactor">
    <cofactor evidence="2">
        <name>pyridoxal 5'-phosphate</name>
        <dbReference type="ChEBI" id="CHEBI:597326"/>
    </cofactor>
</comment>
<comment type="function">
    <text evidence="7">Catalyzes the anaerobic formation of alpha-ketobutyrate and ammonia from threonine in a two-step reaction. The first step involved a dehydration of threonine and a production of enamine intermediates (aminocrotonate), which tautomerizes to its imine form (iminobutyrate). Both intermediates are unstable and short-lived. The second step is the nonenzymatic hydrolysis of the enamine/imine intermediates to form 2-ketobutyrate and free ammonia. In the low water environment of the cell, the second step is accelerated by RidA.</text>
</comment>
<evidence type="ECO:0000256" key="1">
    <source>
        <dbReference type="ARBA" id="ARBA00001274"/>
    </source>
</evidence>
<keyword evidence="11" id="KW-1185">Reference proteome</keyword>
<dbReference type="GO" id="GO:0004794">
    <property type="term" value="F:threonine deaminase activity"/>
    <property type="evidence" value="ECO:0007669"/>
    <property type="project" value="UniProtKB-EC"/>
</dbReference>
<comment type="catalytic activity">
    <reaction evidence="1">
        <text>L-threonine = 2-oxobutanoate + NH4(+)</text>
        <dbReference type="Rhea" id="RHEA:22108"/>
        <dbReference type="ChEBI" id="CHEBI:16763"/>
        <dbReference type="ChEBI" id="CHEBI:28938"/>
        <dbReference type="ChEBI" id="CHEBI:57926"/>
        <dbReference type="EC" id="4.3.1.19"/>
    </reaction>
</comment>
<dbReference type="Pfam" id="PF00291">
    <property type="entry name" value="PALP"/>
    <property type="match status" value="1"/>
</dbReference>
<dbReference type="PANTHER" id="PTHR48078:SF6">
    <property type="entry name" value="L-THREONINE DEHYDRATASE CATABOLIC TDCB"/>
    <property type="match status" value="1"/>
</dbReference>
<comment type="similarity">
    <text evidence="3">Belongs to the serine/threonine dehydratase family.</text>
</comment>
<evidence type="ECO:0000256" key="3">
    <source>
        <dbReference type="ARBA" id="ARBA00010869"/>
    </source>
</evidence>
<dbReference type="GO" id="GO:0006565">
    <property type="term" value="P:L-serine catabolic process"/>
    <property type="evidence" value="ECO:0007669"/>
    <property type="project" value="TreeGrafter"/>
</dbReference>
<evidence type="ECO:0000256" key="5">
    <source>
        <dbReference type="ARBA" id="ARBA00022898"/>
    </source>
</evidence>
<dbReference type="FunFam" id="3.40.50.1100:FF:000005">
    <property type="entry name" value="Threonine dehydratase catabolic"/>
    <property type="match status" value="1"/>
</dbReference>
<organism evidence="10 11">
    <name type="scientific">Kouleothrix aurantiaca</name>
    <dbReference type="NCBI Taxonomy" id="186479"/>
    <lineage>
        <taxon>Bacteria</taxon>
        <taxon>Bacillati</taxon>
        <taxon>Chloroflexota</taxon>
        <taxon>Chloroflexia</taxon>
        <taxon>Chloroflexales</taxon>
        <taxon>Roseiflexineae</taxon>
        <taxon>Roseiflexaceae</taxon>
        <taxon>Kouleothrix</taxon>
    </lineage>
</organism>
<keyword evidence="6" id="KW-0456">Lyase</keyword>
<protein>
    <recommendedName>
        <fullName evidence="4">threonine ammonia-lyase</fullName>
        <ecNumber evidence="4">4.3.1.19</ecNumber>
    </recommendedName>
    <alternativeName>
        <fullName evidence="8">Threonine deaminase</fullName>
    </alternativeName>
</protein>
<evidence type="ECO:0000313" key="10">
    <source>
        <dbReference type="EMBL" id="KPV50553.1"/>
    </source>
</evidence>
<dbReference type="InterPro" id="IPR001926">
    <property type="entry name" value="TrpB-like_PALP"/>
</dbReference>
<evidence type="ECO:0000256" key="8">
    <source>
        <dbReference type="ARBA" id="ARBA00031427"/>
    </source>
</evidence>
<dbReference type="PROSITE" id="PS00165">
    <property type="entry name" value="DEHYDRATASE_SER_THR"/>
    <property type="match status" value="1"/>
</dbReference>
<keyword evidence="5" id="KW-0663">Pyridoxal phosphate</keyword>
<gene>
    <name evidence="10" type="ORF">SE17_26280</name>
</gene>
<comment type="caution">
    <text evidence="10">The sequence shown here is derived from an EMBL/GenBank/DDBJ whole genome shotgun (WGS) entry which is preliminary data.</text>
</comment>
<accession>A0A0P9DKY9</accession>
<dbReference type="InterPro" id="IPR036052">
    <property type="entry name" value="TrpB-like_PALP_sf"/>
</dbReference>